<organism evidence="1 2">
    <name type="scientific">Lacrimispora saccharolytica (strain ATCC 35040 / DSM 2544 / NRCC 2533 / WM1)</name>
    <name type="common">Clostridium saccharolyticum</name>
    <dbReference type="NCBI Taxonomy" id="610130"/>
    <lineage>
        <taxon>Bacteria</taxon>
        <taxon>Bacillati</taxon>
        <taxon>Bacillota</taxon>
        <taxon>Clostridia</taxon>
        <taxon>Lachnospirales</taxon>
        <taxon>Lachnospiraceae</taxon>
        <taxon>Lacrimispora</taxon>
    </lineage>
</organism>
<dbReference type="InterPro" id="IPR032580">
    <property type="entry name" value="SatD"/>
</dbReference>
<dbReference type="RefSeq" id="WP_013271614.1">
    <property type="nucleotide sequence ID" value="NC_014376.1"/>
</dbReference>
<gene>
    <name evidence="1" type="ordered locus">Closa_0900</name>
</gene>
<dbReference type="AlphaFoldDB" id="D9R685"/>
<dbReference type="PaxDb" id="610130-Closa_0900"/>
<dbReference type="Proteomes" id="UP000001662">
    <property type="component" value="Chromosome"/>
</dbReference>
<evidence type="ECO:0000313" key="2">
    <source>
        <dbReference type="Proteomes" id="UP000001662"/>
    </source>
</evidence>
<proteinExistence type="predicted"/>
<protein>
    <submittedName>
        <fullName evidence="1">Uncharacterized protein</fullName>
    </submittedName>
</protein>
<dbReference type="eggNOG" id="ENOG502Z91D">
    <property type="taxonomic scope" value="Bacteria"/>
</dbReference>
<name>D9R685_LACSW</name>
<reference evidence="1" key="1">
    <citation type="submission" date="2010-07" db="EMBL/GenBank/DDBJ databases">
        <title>Complete sequence of Clostridium saccharolyticum WM1.</title>
        <authorList>
            <consortium name="US DOE Joint Genome Institute"/>
            <person name="Lucas S."/>
            <person name="Copeland A."/>
            <person name="Lapidus A."/>
            <person name="Cheng J.-F."/>
            <person name="Bruce D."/>
            <person name="Goodwin L."/>
            <person name="Pitluck S."/>
            <person name="Chertkov O."/>
            <person name="Detter J.C."/>
            <person name="Han C."/>
            <person name="Tapia R."/>
            <person name="Land M."/>
            <person name="Hauser L."/>
            <person name="Chang Y.-J."/>
            <person name="Jeffries C."/>
            <person name="Kyrpides N."/>
            <person name="Ivanova N."/>
            <person name="Mikhailova N."/>
            <person name="Mouttaki H."/>
            <person name="Lin L."/>
            <person name="Zhou J."/>
            <person name="Hemme C.L."/>
            <person name="Woyke T."/>
        </authorList>
    </citation>
    <scope>NUCLEOTIDE SEQUENCE [LARGE SCALE GENOMIC DNA]</scope>
    <source>
        <strain evidence="1">WM1</strain>
    </source>
</reference>
<dbReference type="KEGG" id="csh:Closa_0900"/>
<dbReference type="Pfam" id="PF16264">
    <property type="entry name" value="SatD"/>
    <property type="match status" value="1"/>
</dbReference>
<dbReference type="STRING" id="610130.Closa_0900"/>
<sequence length="289" mass="33176">MNRNYCAIIIDIKRSKTYDIDTRNEVQEYLTKCIKMLNDASKQELACDVTFSAGDELQGLFESPFAAVSYWRILELMVHPVQLRAGLGVGEWNIRIEGGTSAQQDGPAYHNARNAIEEVYKKQFQNIRINSKSEKDIFANYLLNVSWGYKAGQNYMQNFLQLVSELLYPFVGEKGQVNDHGLDMLNLKESYGVKEKTYKRSIGRNQIQSTDFSETDLFRQDEIIITGHMTEADEAVSKKGMNTRIADIVQRSRQNIDTVMKRGNVQLIRSMDFMALQYLINNYGEKNDS</sequence>
<dbReference type="HOGENOM" id="CLU_070013_0_0_9"/>
<accession>D9R685</accession>
<dbReference type="OrthoDB" id="3197351at2"/>
<keyword evidence="2" id="KW-1185">Reference proteome</keyword>
<evidence type="ECO:0000313" key="1">
    <source>
        <dbReference type="EMBL" id="ADL03519.1"/>
    </source>
</evidence>
<dbReference type="EMBL" id="CP002109">
    <property type="protein sequence ID" value="ADL03519.1"/>
    <property type="molecule type" value="Genomic_DNA"/>
</dbReference>